<evidence type="ECO:0000313" key="1">
    <source>
        <dbReference type="EMBL" id="MBK1867734.1"/>
    </source>
</evidence>
<reference evidence="1" key="1">
    <citation type="submission" date="2021-01" db="EMBL/GenBank/DDBJ databases">
        <authorList>
            <person name="Sun Q."/>
        </authorList>
    </citation>
    <scope>NUCLEOTIDE SEQUENCE</scope>
    <source>
        <strain evidence="1">YIM B02566</strain>
    </source>
</reference>
<gene>
    <name evidence="1" type="ORF">JHL16_15355</name>
</gene>
<dbReference type="EMBL" id="JAENHL010000007">
    <property type="protein sequence ID" value="MBK1867734.1"/>
    <property type="molecule type" value="Genomic_DNA"/>
</dbReference>
<accession>A0ACC5R4Z9</accession>
<dbReference type="Proteomes" id="UP000616151">
    <property type="component" value="Unassembled WGS sequence"/>
</dbReference>
<comment type="caution">
    <text evidence="1">The sequence shown here is derived from an EMBL/GenBank/DDBJ whole genome shotgun (WGS) entry which is preliminary data.</text>
</comment>
<evidence type="ECO:0000313" key="2">
    <source>
        <dbReference type="Proteomes" id="UP000616151"/>
    </source>
</evidence>
<sequence>MTDNQQPDMGDTPPQPGLRFLEWTVYIMGGLLVIMLVVLLGGIAWKATRGKAPEEPPKASLVEIGVPAGATIGSVTLDGNTMAVQVTASGTQEVVVVDTKKGVVVSRVRLKPEGQ</sequence>
<keyword evidence="2" id="KW-1185">Reference proteome</keyword>
<organism evidence="1 2">
    <name type="scientific">Taklimakanibacter albus</name>
    <dbReference type="NCBI Taxonomy" id="2800327"/>
    <lineage>
        <taxon>Bacteria</taxon>
        <taxon>Pseudomonadati</taxon>
        <taxon>Pseudomonadota</taxon>
        <taxon>Alphaproteobacteria</taxon>
        <taxon>Hyphomicrobiales</taxon>
        <taxon>Aestuariivirgaceae</taxon>
        <taxon>Taklimakanibacter</taxon>
    </lineage>
</organism>
<name>A0ACC5R4Z9_9HYPH</name>
<proteinExistence type="predicted"/>
<protein>
    <submittedName>
        <fullName evidence="1">Uncharacterized protein</fullName>
    </submittedName>
</protein>